<reference evidence="1" key="2">
    <citation type="submission" date="2020-05" db="UniProtKB">
        <authorList>
            <consortium name="EnsemblMetazoa"/>
        </authorList>
    </citation>
    <scope>IDENTIFICATION</scope>
    <source>
        <strain evidence="1">IAEA</strain>
    </source>
</reference>
<protein>
    <submittedName>
        <fullName evidence="1">Uncharacterized protein</fullName>
    </submittedName>
</protein>
<proteinExistence type="predicted"/>
<name>A0A1B0AVS3_9MUSC</name>
<accession>A0A1B0AVS3</accession>
<evidence type="ECO:0000313" key="1">
    <source>
        <dbReference type="EnsemblMetazoa" id="GPPI010274-PA"/>
    </source>
</evidence>
<evidence type="ECO:0000313" key="2">
    <source>
        <dbReference type="Proteomes" id="UP000092460"/>
    </source>
</evidence>
<dbReference type="EMBL" id="JXJN01004379">
    <property type="status" value="NOT_ANNOTATED_CDS"/>
    <property type="molecule type" value="Genomic_DNA"/>
</dbReference>
<dbReference type="EnsemblMetazoa" id="GPPI010274-RA">
    <property type="protein sequence ID" value="GPPI010274-PA"/>
    <property type="gene ID" value="GPPI010274"/>
</dbReference>
<sequence>MTATIANQKQINIILQELSRNESATVFCFRLRVHFEFVIRLLPSVAGVSICSMGRRSNMSTIVSTKAATIKRTVIKSFADNREVCLEEHTTWLHLDAISCC</sequence>
<dbReference type="AlphaFoldDB" id="A0A1B0AVS3"/>
<keyword evidence="2" id="KW-1185">Reference proteome</keyword>
<organism evidence="1 2">
    <name type="scientific">Glossina palpalis gambiensis</name>
    <dbReference type="NCBI Taxonomy" id="67801"/>
    <lineage>
        <taxon>Eukaryota</taxon>
        <taxon>Metazoa</taxon>
        <taxon>Ecdysozoa</taxon>
        <taxon>Arthropoda</taxon>
        <taxon>Hexapoda</taxon>
        <taxon>Insecta</taxon>
        <taxon>Pterygota</taxon>
        <taxon>Neoptera</taxon>
        <taxon>Endopterygota</taxon>
        <taxon>Diptera</taxon>
        <taxon>Brachycera</taxon>
        <taxon>Muscomorpha</taxon>
        <taxon>Hippoboscoidea</taxon>
        <taxon>Glossinidae</taxon>
        <taxon>Glossina</taxon>
    </lineage>
</organism>
<reference evidence="2" key="1">
    <citation type="submission" date="2015-01" db="EMBL/GenBank/DDBJ databases">
        <authorList>
            <person name="Aksoy S."/>
            <person name="Warren W."/>
            <person name="Wilson R.K."/>
        </authorList>
    </citation>
    <scope>NUCLEOTIDE SEQUENCE [LARGE SCALE GENOMIC DNA]</scope>
    <source>
        <strain evidence="2">IAEA</strain>
    </source>
</reference>
<dbReference type="Proteomes" id="UP000092460">
    <property type="component" value="Unassembled WGS sequence"/>
</dbReference>
<dbReference type="VEuPathDB" id="VectorBase:GPPI010274"/>